<dbReference type="AlphaFoldDB" id="A0A0B0EKF8"/>
<dbReference type="PROSITE" id="PS51257">
    <property type="entry name" value="PROKAR_LIPOPROTEIN"/>
    <property type="match status" value="1"/>
</dbReference>
<keyword evidence="2" id="KW-0732">Signal</keyword>
<evidence type="ECO:0000256" key="1">
    <source>
        <dbReference type="SAM" id="MobiDB-lite"/>
    </source>
</evidence>
<protein>
    <recommendedName>
        <fullName evidence="5">Lipoprotein</fullName>
    </recommendedName>
</protein>
<evidence type="ECO:0000313" key="4">
    <source>
        <dbReference type="Proteomes" id="UP000030652"/>
    </source>
</evidence>
<organism evidence="3 4">
    <name type="scientific">Candidatus Scalindua brodae</name>
    <dbReference type="NCBI Taxonomy" id="237368"/>
    <lineage>
        <taxon>Bacteria</taxon>
        <taxon>Pseudomonadati</taxon>
        <taxon>Planctomycetota</taxon>
        <taxon>Candidatus Brocadiia</taxon>
        <taxon>Candidatus Brocadiales</taxon>
        <taxon>Candidatus Scalinduaceae</taxon>
        <taxon>Candidatus Scalindua</taxon>
    </lineage>
</organism>
<gene>
    <name evidence="3" type="ORF">SCABRO_03031</name>
</gene>
<dbReference type="Proteomes" id="UP000030652">
    <property type="component" value="Unassembled WGS sequence"/>
</dbReference>
<feature type="compositionally biased region" description="Basic and acidic residues" evidence="1">
    <location>
        <begin position="47"/>
        <end position="63"/>
    </location>
</feature>
<feature type="signal peptide" evidence="2">
    <location>
        <begin position="1"/>
        <end position="26"/>
    </location>
</feature>
<name>A0A0B0EKF8_9BACT</name>
<evidence type="ECO:0000256" key="2">
    <source>
        <dbReference type="SAM" id="SignalP"/>
    </source>
</evidence>
<evidence type="ECO:0008006" key="5">
    <source>
        <dbReference type="Google" id="ProtNLM"/>
    </source>
</evidence>
<feature type="region of interest" description="Disordered" evidence="1">
    <location>
        <begin position="204"/>
        <end position="225"/>
    </location>
</feature>
<feature type="region of interest" description="Disordered" evidence="1">
    <location>
        <begin position="30"/>
        <end position="66"/>
    </location>
</feature>
<sequence>MMATQRLLYKSFFAILLLFVVYGCQTTNNTVTSEPSVAEPTSGKTQSDAEHVVSRSSTVEKEASVTSAVITDDTSTKAMKETAQIKKFETNFLSKLSGHGGATPSGKKKAVKPVDTGDRPYIEMEKQLYGKWINKLETESYDFLDDGTVSIVVSGQRGMTRTLHGNYKIVEADRIKLDFRGDSMASQMPPRYFKLSISENAFSLTDEPKKKGEPDGPTTKYNRVE</sequence>
<reference evidence="3 4" key="1">
    <citation type="submission" date="2014-10" db="EMBL/GenBank/DDBJ databases">
        <title>Draft genome of anammox bacterium scalindua brodae, obtained using differential coverage binning of sequence data from two enrichment reactors.</title>
        <authorList>
            <person name="Speth D.R."/>
            <person name="Russ L."/>
            <person name="Kartal B."/>
            <person name="Op den Camp H.J."/>
            <person name="Dutilh B.E."/>
            <person name="Jetten M.S."/>
        </authorList>
    </citation>
    <scope>NUCLEOTIDE SEQUENCE [LARGE SCALE GENOMIC DNA]</scope>
    <source>
        <strain evidence="3">RU1</strain>
    </source>
</reference>
<dbReference type="EMBL" id="JRYO01000214">
    <property type="protein sequence ID" value="KHE91180.1"/>
    <property type="molecule type" value="Genomic_DNA"/>
</dbReference>
<proteinExistence type="predicted"/>
<evidence type="ECO:0000313" key="3">
    <source>
        <dbReference type="EMBL" id="KHE91180.1"/>
    </source>
</evidence>
<comment type="caution">
    <text evidence="3">The sequence shown here is derived from an EMBL/GenBank/DDBJ whole genome shotgun (WGS) entry which is preliminary data.</text>
</comment>
<accession>A0A0B0EKF8</accession>
<feature type="chain" id="PRO_5002054322" description="Lipoprotein" evidence="2">
    <location>
        <begin position="27"/>
        <end position="225"/>
    </location>
</feature>